<dbReference type="PANTHER" id="PTHR46233:SF3">
    <property type="entry name" value="HYDROXYACYLGLUTATHIONE HYDROLASE GLOC"/>
    <property type="match status" value="1"/>
</dbReference>
<evidence type="ECO:0000313" key="6">
    <source>
        <dbReference type="EMBL" id="GBQ05307.1"/>
    </source>
</evidence>
<dbReference type="SMART" id="SM00849">
    <property type="entry name" value="Lactamase_B"/>
    <property type="match status" value="1"/>
</dbReference>
<evidence type="ECO:0000256" key="4">
    <source>
        <dbReference type="ARBA" id="ARBA00022833"/>
    </source>
</evidence>
<evidence type="ECO:0000313" key="7">
    <source>
        <dbReference type="Proteomes" id="UP001062901"/>
    </source>
</evidence>
<sequence length="219" mass="23862">MTLALRKLPVTPLRQNCTIFSNEAGHAFIIDPGGESDRIFQEVAHLHVEAILLTHGHLDHAGGARPLRDLLKTSQGKAVPILGPTREDAFLLQSIEKQAAAFGLSGMTHVEPDRYLSDGDTLHLLGHDIEVAHVPGHTPGHVVFIDRLDKRAIVGDTLFRGTVGRTDFAYGNMEQLLSHIEQKLFCLPDETIVLSGHGLPTVIGVERLTNPAFQGKRSA</sequence>
<comment type="caution">
    <text evidence="6">The sequence shown here is derived from an EMBL/GenBank/DDBJ whole genome shotgun (WGS) entry which is preliminary data.</text>
</comment>
<keyword evidence="4" id="KW-0862">Zinc</keyword>
<dbReference type="Proteomes" id="UP001062901">
    <property type="component" value="Unassembled WGS sequence"/>
</dbReference>
<organism evidence="6 7">
    <name type="scientific">Saccharibacter floricola DSM 15669</name>
    <dbReference type="NCBI Taxonomy" id="1123227"/>
    <lineage>
        <taxon>Bacteria</taxon>
        <taxon>Pseudomonadati</taxon>
        <taxon>Pseudomonadota</taxon>
        <taxon>Alphaproteobacteria</taxon>
        <taxon>Acetobacterales</taxon>
        <taxon>Acetobacteraceae</taxon>
        <taxon>Saccharibacter</taxon>
    </lineage>
</organism>
<proteinExistence type="predicted"/>
<dbReference type="InterPro" id="IPR001279">
    <property type="entry name" value="Metallo-B-lactamas"/>
</dbReference>
<keyword evidence="3" id="KW-0378">Hydrolase</keyword>
<evidence type="ECO:0000256" key="2">
    <source>
        <dbReference type="ARBA" id="ARBA00022723"/>
    </source>
</evidence>
<accession>A0ABQ0P085</accession>
<protein>
    <submittedName>
        <fullName evidence="6">Metallo-beta-lactamase</fullName>
    </submittedName>
</protein>
<comment type="cofactor">
    <cofactor evidence="1">
        <name>Zn(2+)</name>
        <dbReference type="ChEBI" id="CHEBI:29105"/>
    </cofactor>
</comment>
<dbReference type="SUPFAM" id="SSF56281">
    <property type="entry name" value="Metallo-hydrolase/oxidoreductase"/>
    <property type="match status" value="1"/>
</dbReference>
<dbReference type="InterPro" id="IPR036866">
    <property type="entry name" value="RibonucZ/Hydroxyglut_hydro"/>
</dbReference>
<dbReference type="RefSeq" id="WP_018979956.1">
    <property type="nucleotide sequence ID" value="NZ_BAQD01000003.1"/>
</dbReference>
<name>A0ABQ0P085_9PROT</name>
<evidence type="ECO:0000259" key="5">
    <source>
        <dbReference type="SMART" id="SM00849"/>
    </source>
</evidence>
<feature type="domain" description="Metallo-beta-lactamase" evidence="5">
    <location>
        <begin position="14"/>
        <end position="197"/>
    </location>
</feature>
<dbReference type="Gene3D" id="3.60.15.10">
    <property type="entry name" value="Ribonuclease Z/Hydroxyacylglutathione hydrolase-like"/>
    <property type="match status" value="1"/>
</dbReference>
<dbReference type="InterPro" id="IPR051453">
    <property type="entry name" value="MBL_Glyoxalase_II"/>
</dbReference>
<keyword evidence="2" id="KW-0479">Metal-binding</keyword>
<keyword evidence="7" id="KW-1185">Reference proteome</keyword>
<gene>
    <name evidence="6" type="ORF">AA15669_0405</name>
</gene>
<dbReference type="Pfam" id="PF00753">
    <property type="entry name" value="Lactamase_B"/>
    <property type="match status" value="1"/>
</dbReference>
<dbReference type="EMBL" id="BAQD01000003">
    <property type="protein sequence ID" value="GBQ05307.1"/>
    <property type="molecule type" value="Genomic_DNA"/>
</dbReference>
<evidence type="ECO:0000256" key="3">
    <source>
        <dbReference type="ARBA" id="ARBA00022801"/>
    </source>
</evidence>
<dbReference type="PANTHER" id="PTHR46233">
    <property type="entry name" value="HYDROXYACYLGLUTATHIONE HYDROLASE GLOC"/>
    <property type="match status" value="1"/>
</dbReference>
<reference evidence="6" key="1">
    <citation type="submission" date="2013-04" db="EMBL/GenBank/DDBJ databases">
        <title>The genome sequencing project of 58 acetic acid bacteria.</title>
        <authorList>
            <person name="Okamoto-Kainuma A."/>
            <person name="Ishikawa M."/>
            <person name="Umino S."/>
            <person name="Koizumi Y."/>
            <person name="Shiwa Y."/>
            <person name="Yoshikawa H."/>
            <person name="Matsutani M."/>
            <person name="Matsushita K."/>
        </authorList>
    </citation>
    <scope>NUCLEOTIDE SEQUENCE</scope>
    <source>
        <strain evidence="6">DSM 15669</strain>
    </source>
</reference>
<evidence type="ECO:0000256" key="1">
    <source>
        <dbReference type="ARBA" id="ARBA00001947"/>
    </source>
</evidence>